<dbReference type="EMBL" id="BAABDS010000001">
    <property type="protein sequence ID" value="GAA3698451.1"/>
    <property type="molecule type" value="Genomic_DNA"/>
</dbReference>
<sequence>MINLGQRQQQAIALGLLITALLLIFSLIISPLLGLFLQQGAAIHQLEDRLHRYQQLSAELEQTEQSLQQLRSATPDTGLYLPERRPSLASAWLQQHLNRLVSLSGGQLVSIQNAQPGTEGPLQGVVLRVHLRSEIDQLVPLIHAIESGDQALFMRDLVITANPRRAITRNNRNRVIRRQRVNARQIPSLDIRFDLLGYTQREAL</sequence>
<dbReference type="InterPro" id="IPR034756">
    <property type="entry name" value="T2SSM_b"/>
</dbReference>
<evidence type="ECO:0000313" key="4">
    <source>
        <dbReference type="Proteomes" id="UP001501479"/>
    </source>
</evidence>
<feature type="coiled-coil region" evidence="1">
    <location>
        <begin position="43"/>
        <end position="73"/>
    </location>
</feature>
<protein>
    <recommendedName>
        <fullName evidence="5">General secretion pathway protein GspM</fullName>
    </recommendedName>
</protein>
<dbReference type="NCBIfam" id="NF040576">
    <property type="entry name" value="T2SS_GspM_XpsM"/>
    <property type="match status" value="1"/>
</dbReference>
<keyword evidence="4" id="KW-1185">Reference proteome</keyword>
<organism evidence="3 4">
    <name type="scientific">Oceanisphaera sediminis</name>
    <dbReference type="NCBI Taxonomy" id="981381"/>
    <lineage>
        <taxon>Bacteria</taxon>
        <taxon>Pseudomonadati</taxon>
        <taxon>Pseudomonadota</taxon>
        <taxon>Gammaproteobacteria</taxon>
        <taxon>Aeromonadales</taxon>
        <taxon>Aeromonadaceae</taxon>
        <taxon>Oceanisphaera</taxon>
    </lineage>
</organism>
<dbReference type="Pfam" id="PF10741">
    <property type="entry name" value="T2SSM_b"/>
    <property type="match status" value="1"/>
</dbReference>
<dbReference type="Proteomes" id="UP001501479">
    <property type="component" value="Unassembled WGS sequence"/>
</dbReference>
<feature type="transmembrane region" description="Helical" evidence="2">
    <location>
        <begin position="12"/>
        <end position="37"/>
    </location>
</feature>
<keyword evidence="2" id="KW-0812">Transmembrane</keyword>
<comment type="caution">
    <text evidence="3">The sequence shown here is derived from an EMBL/GenBank/DDBJ whole genome shotgun (WGS) entry which is preliminary data.</text>
</comment>
<evidence type="ECO:0000313" key="3">
    <source>
        <dbReference type="EMBL" id="GAA3698451.1"/>
    </source>
</evidence>
<evidence type="ECO:0008006" key="5">
    <source>
        <dbReference type="Google" id="ProtNLM"/>
    </source>
</evidence>
<keyword evidence="2" id="KW-1133">Transmembrane helix</keyword>
<name>A0ABP7D306_9GAMM</name>
<keyword evidence="1" id="KW-0175">Coiled coil</keyword>
<evidence type="ECO:0000256" key="1">
    <source>
        <dbReference type="SAM" id="Coils"/>
    </source>
</evidence>
<dbReference type="RefSeq" id="WP_344961344.1">
    <property type="nucleotide sequence ID" value="NZ_BAABDS010000001.1"/>
</dbReference>
<keyword evidence="2" id="KW-0472">Membrane</keyword>
<gene>
    <name evidence="3" type="ORF">GCM10022421_00890</name>
</gene>
<reference evidence="4" key="1">
    <citation type="journal article" date="2019" name="Int. J. Syst. Evol. Microbiol.">
        <title>The Global Catalogue of Microorganisms (GCM) 10K type strain sequencing project: providing services to taxonomists for standard genome sequencing and annotation.</title>
        <authorList>
            <consortium name="The Broad Institute Genomics Platform"/>
            <consortium name="The Broad Institute Genome Sequencing Center for Infectious Disease"/>
            <person name="Wu L."/>
            <person name="Ma J."/>
        </authorList>
    </citation>
    <scope>NUCLEOTIDE SEQUENCE [LARGE SCALE GENOMIC DNA]</scope>
    <source>
        <strain evidence="4">JCM 17329</strain>
    </source>
</reference>
<proteinExistence type="predicted"/>
<evidence type="ECO:0000256" key="2">
    <source>
        <dbReference type="SAM" id="Phobius"/>
    </source>
</evidence>
<accession>A0ABP7D306</accession>